<feature type="domain" description="MYND-type" evidence="5">
    <location>
        <begin position="658"/>
        <end position="696"/>
    </location>
</feature>
<keyword evidence="1" id="KW-0479">Metal-binding</keyword>
<dbReference type="Gene3D" id="6.10.140.2220">
    <property type="match status" value="1"/>
</dbReference>
<dbReference type="Gene3D" id="1.25.10.10">
    <property type="entry name" value="Leucine-rich Repeat Variant"/>
    <property type="match status" value="1"/>
</dbReference>
<dbReference type="GO" id="GO:0008270">
    <property type="term" value="F:zinc ion binding"/>
    <property type="evidence" value="ECO:0007669"/>
    <property type="project" value="UniProtKB-KW"/>
</dbReference>
<dbReference type="InterPro" id="IPR002893">
    <property type="entry name" value="Znf_MYND"/>
</dbReference>
<sequence length="700" mass="78741">MPGPRNRRRSRKDAKEFTTTPRSISVAEEYVFIPGLDIEEDLGWKNLIDTICQFLKLPNLDTRSGLKRIYANFEDIHSRMEELYRASENHIKIQGAIVGIFARMSADSILRNKLFEKDILNKIIHLLHEEETRHLALLALSIVTHHGGSSVRIEIAKHANDLTKLIRDLPDDNTVVELGVSTLAHSITTAAEGTEFPAYPQVLASIDLVEVLEIIMEVVKKPHPDYGTVFVHAIDLLSASSLHGAAAFKAFPTAIRFLAAGMRSKNWSYRCICLRSLIKLNRLGEDDSSPTVQCLEEAIDAKMPPHLVDIIDEYGSTRSHFQTYAFCSSESHKAIMAYTRNRDFYALGLKLAPLIVQTGYSITNMSFADNASHAAFPFLWWADSLPLSAKAIRAKEKPDERDQADILDINYLVVNNRGPEALAMLRRGIQRNPEQGFFYHLLSLSEGGIQGLRSAKKGMKCKTVTPYVKYALLECAIEYAANIGLDLLQNMKNPDDPSWKGGIAFLTSAIEDAKAYIEGAPPDVPYMRNACSWYILLRILMEPDISPDLSEFDDTLEKLSIATEFCDFYGFSPSKNEIILTQQLVLEHYQLGVEQFSSVFKNFDEARKSKTRAVDRENAADDLADWLEGSHLEDSGHQKHDHYPESAANVEIVIMYQCSWCTNTSAVLRKCRGCVQARYCDTSCQKAHWPKHKKVCGLQS</sequence>
<dbReference type="Proteomes" id="UP000027222">
    <property type="component" value="Unassembled WGS sequence"/>
</dbReference>
<reference evidence="7" key="1">
    <citation type="journal article" date="2014" name="Proc. Natl. Acad. Sci. U.S.A.">
        <title>Extensive sampling of basidiomycete genomes demonstrates inadequacy of the white-rot/brown-rot paradigm for wood decay fungi.</title>
        <authorList>
            <person name="Riley R."/>
            <person name="Salamov A.A."/>
            <person name="Brown D.W."/>
            <person name="Nagy L.G."/>
            <person name="Floudas D."/>
            <person name="Held B.W."/>
            <person name="Levasseur A."/>
            <person name="Lombard V."/>
            <person name="Morin E."/>
            <person name="Otillar R."/>
            <person name="Lindquist E.A."/>
            <person name="Sun H."/>
            <person name="LaButti K.M."/>
            <person name="Schmutz J."/>
            <person name="Jabbour D."/>
            <person name="Luo H."/>
            <person name="Baker S.E."/>
            <person name="Pisabarro A.G."/>
            <person name="Walton J.D."/>
            <person name="Blanchette R.A."/>
            <person name="Henrissat B."/>
            <person name="Martin F."/>
            <person name="Cullen D."/>
            <person name="Hibbett D.S."/>
            <person name="Grigoriev I.V."/>
        </authorList>
    </citation>
    <scope>NUCLEOTIDE SEQUENCE [LARGE SCALE GENOMIC DNA]</scope>
    <source>
        <strain evidence="7">CBS 339.88</strain>
    </source>
</reference>
<keyword evidence="3" id="KW-0862">Zinc</keyword>
<keyword evidence="7" id="KW-1185">Reference proteome</keyword>
<dbReference type="OrthoDB" id="341421at2759"/>
<evidence type="ECO:0000256" key="3">
    <source>
        <dbReference type="ARBA" id="ARBA00022833"/>
    </source>
</evidence>
<dbReference type="InterPro" id="IPR011989">
    <property type="entry name" value="ARM-like"/>
</dbReference>
<evidence type="ECO:0000313" key="7">
    <source>
        <dbReference type="Proteomes" id="UP000027222"/>
    </source>
</evidence>
<dbReference type="Pfam" id="PF01753">
    <property type="entry name" value="zf-MYND"/>
    <property type="match status" value="1"/>
</dbReference>
<evidence type="ECO:0000259" key="5">
    <source>
        <dbReference type="PROSITE" id="PS50865"/>
    </source>
</evidence>
<accession>A0A067SNR6</accession>
<proteinExistence type="predicted"/>
<name>A0A067SNR6_GALM3</name>
<gene>
    <name evidence="6" type="ORF">GALMADRAFT_751816</name>
</gene>
<dbReference type="HOGENOM" id="CLU_010273_0_0_1"/>
<dbReference type="PROSITE" id="PS01360">
    <property type="entry name" value="ZF_MYND_1"/>
    <property type="match status" value="1"/>
</dbReference>
<protein>
    <recommendedName>
        <fullName evidence="5">MYND-type domain-containing protein</fullName>
    </recommendedName>
</protein>
<dbReference type="AlphaFoldDB" id="A0A067SNR6"/>
<dbReference type="SUPFAM" id="SSF48371">
    <property type="entry name" value="ARM repeat"/>
    <property type="match status" value="1"/>
</dbReference>
<evidence type="ECO:0000256" key="1">
    <source>
        <dbReference type="ARBA" id="ARBA00022723"/>
    </source>
</evidence>
<dbReference type="SUPFAM" id="SSF144232">
    <property type="entry name" value="HIT/MYND zinc finger-like"/>
    <property type="match status" value="1"/>
</dbReference>
<dbReference type="EMBL" id="KL142388">
    <property type="protein sequence ID" value="KDR72531.1"/>
    <property type="molecule type" value="Genomic_DNA"/>
</dbReference>
<dbReference type="InterPro" id="IPR016024">
    <property type="entry name" value="ARM-type_fold"/>
</dbReference>
<evidence type="ECO:0000256" key="2">
    <source>
        <dbReference type="ARBA" id="ARBA00022771"/>
    </source>
</evidence>
<organism evidence="6 7">
    <name type="scientific">Galerina marginata (strain CBS 339.88)</name>
    <dbReference type="NCBI Taxonomy" id="685588"/>
    <lineage>
        <taxon>Eukaryota</taxon>
        <taxon>Fungi</taxon>
        <taxon>Dikarya</taxon>
        <taxon>Basidiomycota</taxon>
        <taxon>Agaricomycotina</taxon>
        <taxon>Agaricomycetes</taxon>
        <taxon>Agaricomycetidae</taxon>
        <taxon>Agaricales</taxon>
        <taxon>Agaricineae</taxon>
        <taxon>Strophariaceae</taxon>
        <taxon>Galerina</taxon>
    </lineage>
</organism>
<evidence type="ECO:0000256" key="4">
    <source>
        <dbReference type="PROSITE-ProRule" id="PRU00134"/>
    </source>
</evidence>
<keyword evidence="2 4" id="KW-0863">Zinc-finger</keyword>
<evidence type="ECO:0000313" key="6">
    <source>
        <dbReference type="EMBL" id="KDR72531.1"/>
    </source>
</evidence>
<dbReference type="PROSITE" id="PS50865">
    <property type="entry name" value="ZF_MYND_2"/>
    <property type="match status" value="1"/>
</dbReference>